<dbReference type="InterPro" id="IPR000253">
    <property type="entry name" value="FHA_dom"/>
</dbReference>
<dbReference type="InterPro" id="IPR051176">
    <property type="entry name" value="Cent_Immune-Sig_Mod"/>
</dbReference>
<feature type="domain" description="FHA" evidence="1">
    <location>
        <begin position="1"/>
        <end position="39"/>
    </location>
</feature>
<dbReference type="EMBL" id="JARJCM010000270">
    <property type="protein sequence ID" value="KAJ7020231.1"/>
    <property type="molecule type" value="Genomic_DNA"/>
</dbReference>
<feature type="non-terminal residue" evidence="2">
    <location>
        <position position="1"/>
    </location>
</feature>
<dbReference type="SMART" id="SM00240">
    <property type="entry name" value="FHA"/>
    <property type="match status" value="1"/>
</dbReference>
<reference evidence="2" key="1">
    <citation type="submission" date="2023-03" db="EMBL/GenBank/DDBJ databases">
        <title>Massive genome expansion in bonnet fungi (Mycena s.s.) driven by repeated elements and novel gene families across ecological guilds.</title>
        <authorList>
            <consortium name="Lawrence Berkeley National Laboratory"/>
            <person name="Harder C.B."/>
            <person name="Miyauchi S."/>
            <person name="Viragh M."/>
            <person name="Kuo A."/>
            <person name="Thoen E."/>
            <person name="Andreopoulos B."/>
            <person name="Lu D."/>
            <person name="Skrede I."/>
            <person name="Drula E."/>
            <person name="Henrissat B."/>
            <person name="Morin E."/>
            <person name="Kohler A."/>
            <person name="Barry K."/>
            <person name="LaButti K."/>
            <person name="Morin E."/>
            <person name="Salamov A."/>
            <person name="Lipzen A."/>
            <person name="Mereny Z."/>
            <person name="Hegedus B."/>
            <person name="Baldrian P."/>
            <person name="Stursova M."/>
            <person name="Weitz H."/>
            <person name="Taylor A."/>
            <person name="Grigoriev I.V."/>
            <person name="Nagy L.G."/>
            <person name="Martin F."/>
            <person name="Kauserud H."/>
        </authorList>
    </citation>
    <scope>NUCLEOTIDE SEQUENCE</scope>
    <source>
        <strain evidence="2">CBHHK200</strain>
    </source>
</reference>
<dbReference type="SUPFAM" id="SSF49879">
    <property type="entry name" value="SMAD/FHA domain"/>
    <property type="match status" value="1"/>
</dbReference>
<evidence type="ECO:0000313" key="3">
    <source>
        <dbReference type="Proteomes" id="UP001218188"/>
    </source>
</evidence>
<dbReference type="InterPro" id="IPR008984">
    <property type="entry name" value="SMAD_FHA_dom_sf"/>
</dbReference>
<dbReference type="PANTHER" id="PTHR15715:SF37">
    <property type="entry name" value="LD47843P"/>
    <property type="match status" value="1"/>
</dbReference>
<dbReference type="Gene3D" id="2.60.200.20">
    <property type="match status" value="1"/>
</dbReference>
<keyword evidence="3" id="KW-1185">Reference proteome</keyword>
<sequence length="84" mass="9622">YFDSSVVSRRHAEVWQEGNKIFLRDTQSANGTYVNGRRLSPEGCDSYPYELRTNDIVELGADITGYFDTIAHQRIVCRIVCVFT</sequence>
<accession>A0AAD6S4P3</accession>
<gene>
    <name evidence="2" type="ORF">C8F04DRAFT_889360</name>
</gene>
<proteinExistence type="predicted"/>
<feature type="non-terminal residue" evidence="2">
    <location>
        <position position="84"/>
    </location>
</feature>
<dbReference type="GO" id="GO:0005737">
    <property type="term" value="C:cytoplasm"/>
    <property type="evidence" value="ECO:0007669"/>
    <property type="project" value="TreeGrafter"/>
</dbReference>
<evidence type="ECO:0000259" key="1">
    <source>
        <dbReference type="PROSITE" id="PS50006"/>
    </source>
</evidence>
<dbReference type="Proteomes" id="UP001218188">
    <property type="component" value="Unassembled WGS sequence"/>
</dbReference>
<protein>
    <submittedName>
        <fullName evidence="2">SMAD/FHA domain-containing protein</fullName>
    </submittedName>
</protein>
<evidence type="ECO:0000313" key="2">
    <source>
        <dbReference type="EMBL" id="KAJ7020231.1"/>
    </source>
</evidence>
<dbReference type="AlphaFoldDB" id="A0AAD6S4P3"/>
<dbReference type="Pfam" id="PF00498">
    <property type="entry name" value="FHA"/>
    <property type="match status" value="1"/>
</dbReference>
<name>A0AAD6S4P3_9AGAR</name>
<comment type="caution">
    <text evidence="2">The sequence shown here is derived from an EMBL/GenBank/DDBJ whole genome shotgun (WGS) entry which is preliminary data.</text>
</comment>
<dbReference type="PANTHER" id="PTHR15715">
    <property type="entry name" value="CENTROSOMAL PROTEIN OF 170 KDA"/>
    <property type="match status" value="1"/>
</dbReference>
<organism evidence="2 3">
    <name type="scientific">Mycena alexandri</name>
    <dbReference type="NCBI Taxonomy" id="1745969"/>
    <lineage>
        <taxon>Eukaryota</taxon>
        <taxon>Fungi</taxon>
        <taxon>Dikarya</taxon>
        <taxon>Basidiomycota</taxon>
        <taxon>Agaricomycotina</taxon>
        <taxon>Agaricomycetes</taxon>
        <taxon>Agaricomycetidae</taxon>
        <taxon>Agaricales</taxon>
        <taxon>Marasmiineae</taxon>
        <taxon>Mycenaceae</taxon>
        <taxon>Mycena</taxon>
    </lineage>
</organism>
<dbReference type="PROSITE" id="PS50006">
    <property type="entry name" value="FHA_DOMAIN"/>
    <property type="match status" value="1"/>
</dbReference>